<sequence>MGIARADIVGTELTAGAFGPDVNYARLLLLGTRLLLTSP</sequence>
<proteinExistence type="predicted"/>
<accession>X5MDN3</accession>
<dbReference type="Proteomes" id="UP000032160">
    <property type="component" value="Chromosome I"/>
</dbReference>
<dbReference type="STRING" id="1458461.BN1012_Phect415"/>
<evidence type="ECO:0000313" key="2">
    <source>
        <dbReference type="Proteomes" id="UP000032160"/>
    </source>
</evidence>
<reference evidence="1 2" key="1">
    <citation type="journal article" date="2014" name="Front. Genet.">
        <title>Genome and metabolic network of "Candidatus Phaeomarinobacter ectocarpi" Ec32, a new candidate genus of Alphaproteobacteria frequently associated with brown algae.</title>
        <authorList>
            <person name="Dittami S.M."/>
            <person name="Barbeyron T."/>
            <person name="Boyen C."/>
            <person name="Cambefort J."/>
            <person name="Collet G."/>
            <person name="Delage L."/>
            <person name="Gobet A."/>
            <person name="Groisillier A."/>
            <person name="Leblanc C."/>
            <person name="Michel G."/>
            <person name="Scornet D."/>
            <person name="Siegel A."/>
            <person name="Tapia J.E."/>
            <person name="Tonon T."/>
        </authorList>
    </citation>
    <scope>NUCLEOTIDE SEQUENCE [LARGE SCALE GENOMIC DNA]</scope>
    <source>
        <strain evidence="1 2">Ec32</strain>
    </source>
</reference>
<name>X5MDN3_9HYPH</name>
<gene>
    <name evidence="1" type="ORF">BN1012_Phect415</name>
</gene>
<keyword evidence="2" id="KW-1185">Reference proteome</keyword>
<dbReference type="AlphaFoldDB" id="X5MDN3"/>
<dbReference type="EMBL" id="HG966617">
    <property type="protein sequence ID" value="CDO58629.1"/>
    <property type="molecule type" value="Genomic_DNA"/>
</dbReference>
<evidence type="ECO:0000313" key="1">
    <source>
        <dbReference type="EMBL" id="CDO58629.1"/>
    </source>
</evidence>
<protein>
    <submittedName>
        <fullName evidence="1">Uncharacterized protein</fullName>
    </submittedName>
</protein>
<dbReference type="KEGG" id="pect:BN1012_Phect415"/>
<dbReference type="HOGENOM" id="CLU_3306526_0_0_5"/>
<organism evidence="1 2">
    <name type="scientific">Candidatus Phaeomarinibacter ectocarpi</name>
    <dbReference type="NCBI Taxonomy" id="1458461"/>
    <lineage>
        <taxon>Bacteria</taxon>
        <taxon>Pseudomonadati</taxon>
        <taxon>Pseudomonadota</taxon>
        <taxon>Alphaproteobacteria</taxon>
        <taxon>Hyphomicrobiales</taxon>
        <taxon>Parvibaculaceae</taxon>
        <taxon>Candidatus Phaeomarinibacter</taxon>
    </lineage>
</organism>